<gene>
    <name evidence="1" type="ORF">SAMN04489759_11031</name>
</gene>
<keyword evidence="2" id="KW-1185">Reference proteome</keyword>
<protein>
    <submittedName>
        <fullName evidence="1">Uncharacterized protein</fullName>
    </submittedName>
</protein>
<reference evidence="2" key="1">
    <citation type="submission" date="2016-10" db="EMBL/GenBank/DDBJ databases">
        <authorList>
            <person name="Varghese N."/>
            <person name="Submissions S."/>
        </authorList>
    </citation>
    <scope>NUCLEOTIDE SEQUENCE [LARGE SCALE GENOMIC DNA]</scope>
    <source>
        <strain evidence="2">DSM 16477</strain>
    </source>
</reference>
<accession>A0A1G7W1Q0</accession>
<dbReference type="AlphaFoldDB" id="A0A1G7W1Q0"/>
<name>A0A1G7W1Q0_9RHOB</name>
<evidence type="ECO:0000313" key="1">
    <source>
        <dbReference type="EMBL" id="SDG65863.1"/>
    </source>
</evidence>
<proteinExistence type="predicted"/>
<dbReference type="EMBL" id="FNBP01000010">
    <property type="protein sequence ID" value="SDG65863.1"/>
    <property type="molecule type" value="Genomic_DNA"/>
</dbReference>
<sequence length="80" mass="8387">MARRLRLDSGLGGVFLNHAACIAGSGSDVNFAATAECPNKKTPPEGGVKVGTRVGAPHAGGPRVPAVFDCREWISWPFRP</sequence>
<organism evidence="1 2">
    <name type="scientific">Sulfitobacter delicatus</name>
    <dbReference type="NCBI Taxonomy" id="218672"/>
    <lineage>
        <taxon>Bacteria</taxon>
        <taxon>Pseudomonadati</taxon>
        <taxon>Pseudomonadota</taxon>
        <taxon>Alphaproteobacteria</taxon>
        <taxon>Rhodobacterales</taxon>
        <taxon>Roseobacteraceae</taxon>
        <taxon>Sulfitobacter</taxon>
    </lineage>
</organism>
<dbReference type="Proteomes" id="UP000199399">
    <property type="component" value="Unassembled WGS sequence"/>
</dbReference>
<evidence type="ECO:0000313" key="2">
    <source>
        <dbReference type="Proteomes" id="UP000199399"/>
    </source>
</evidence>